<protein>
    <submittedName>
        <fullName evidence="1">Uncharacterized protein</fullName>
    </submittedName>
</protein>
<sequence>MFVPQPMNSFASHGKGAIEVEDGFSIELRAVTMDGSVVLCWHVGLIRFKCFFLHDESLHGSRSRVRLHHQSMLMDEAGPLLDEATEKSEEMNSSVMHIFAIRVSISGGD</sequence>
<gene>
    <name evidence="1" type="ORF">VNO80_03037</name>
</gene>
<dbReference type="AlphaFoldDB" id="A0AAN9NQK4"/>
<organism evidence="1 2">
    <name type="scientific">Phaseolus coccineus</name>
    <name type="common">Scarlet runner bean</name>
    <name type="synonym">Phaseolus multiflorus</name>
    <dbReference type="NCBI Taxonomy" id="3886"/>
    <lineage>
        <taxon>Eukaryota</taxon>
        <taxon>Viridiplantae</taxon>
        <taxon>Streptophyta</taxon>
        <taxon>Embryophyta</taxon>
        <taxon>Tracheophyta</taxon>
        <taxon>Spermatophyta</taxon>
        <taxon>Magnoliopsida</taxon>
        <taxon>eudicotyledons</taxon>
        <taxon>Gunneridae</taxon>
        <taxon>Pentapetalae</taxon>
        <taxon>rosids</taxon>
        <taxon>fabids</taxon>
        <taxon>Fabales</taxon>
        <taxon>Fabaceae</taxon>
        <taxon>Papilionoideae</taxon>
        <taxon>50 kb inversion clade</taxon>
        <taxon>NPAAA clade</taxon>
        <taxon>indigoferoid/millettioid clade</taxon>
        <taxon>Phaseoleae</taxon>
        <taxon>Phaseolus</taxon>
    </lineage>
</organism>
<reference evidence="1 2" key="1">
    <citation type="submission" date="2024-01" db="EMBL/GenBank/DDBJ databases">
        <title>The genomes of 5 underutilized Papilionoideae crops provide insights into root nodulation and disease resistanc.</title>
        <authorList>
            <person name="Jiang F."/>
        </authorList>
    </citation>
    <scope>NUCLEOTIDE SEQUENCE [LARGE SCALE GENOMIC DNA]</scope>
    <source>
        <strain evidence="1">JINMINGXINNONG_FW02</strain>
        <tissue evidence="1">Leaves</tissue>
    </source>
</reference>
<keyword evidence="2" id="KW-1185">Reference proteome</keyword>
<name>A0AAN9NQK4_PHACN</name>
<comment type="caution">
    <text evidence="1">The sequence shown here is derived from an EMBL/GenBank/DDBJ whole genome shotgun (WGS) entry which is preliminary data.</text>
</comment>
<accession>A0AAN9NQK4</accession>
<evidence type="ECO:0000313" key="1">
    <source>
        <dbReference type="EMBL" id="KAK7377609.1"/>
    </source>
</evidence>
<dbReference type="EMBL" id="JAYMYR010000002">
    <property type="protein sequence ID" value="KAK7377609.1"/>
    <property type="molecule type" value="Genomic_DNA"/>
</dbReference>
<proteinExistence type="predicted"/>
<evidence type="ECO:0000313" key="2">
    <source>
        <dbReference type="Proteomes" id="UP001374584"/>
    </source>
</evidence>
<dbReference type="Proteomes" id="UP001374584">
    <property type="component" value="Unassembled WGS sequence"/>
</dbReference>